<accession>A0A4U1CGK8</accession>
<gene>
    <name evidence="2" type="ORF">FA047_13365</name>
</gene>
<feature type="transmembrane region" description="Helical" evidence="1">
    <location>
        <begin position="111"/>
        <end position="132"/>
    </location>
</feature>
<comment type="caution">
    <text evidence="2">The sequence shown here is derived from an EMBL/GenBank/DDBJ whole genome shotgun (WGS) entry which is preliminary data.</text>
</comment>
<dbReference type="OrthoDB" id="954677at2"/>
<name>A0A4U1CGK8_9SPHI</name>
<dbReference type="EMBL" id="SWBQ01000003">
    <property type="protein sequence ID" value="TKC06298.1"/>
    <property type="molecule type" value="Genomic_DNA"/>
</dbReference>
<sequence length="183" mass="21626">MELDELKSDWKNIPIPDKTKEQFSVMLKENNHPVLKGIRKQLVIEIAGWTAFLICYYSMFDGDQKPLIINLILIVSILISMIHNVSGYNFARYLVDGESMLSSLENYFSKVKWFAILSVTFRIMFAIGLLSFFSYNIRFGPEKYLLVAIVIFMFLIQIFIHRRIWLRRLRLLRQTIEDFGDEK</sequence>
<proteinExistence type="predicted"/>
<dbReference type="RefSeq" id="WP_136836556.1">
    <property type="nucleotide sequence ID" value="NZ_SWBQ01000003.1"/>
</dbReference>
<keyword evidence="1" id="KW-0812">Transmembrane</keyword>
<keyword evidence="1" id="KW-1133">Transmembrane helix</keyword>
<evidence type="ECO:0000313" key="2">
    <source>
        <dbReference type="EMBL" id="TKC06298.1"/>
    </source>
</evidence>
<keyword evidence="1" id="KW-0472">Membrane</keyword>
<organism evidence="2 3">
    <name type="scientific">Pedobacter frigoris</name>
    <dbReference type="NCBI Taxonomy" id="2571272"/>
    <lineage>
        <taxon>Bacteria</taxon>
        <taxon>Pseudomonadati</taxon>
        <taxon>Bacteroidota</taxon>
        <taxon>Sphingobacteriia</taxon>
        <taxon>Sphingobacteriales</taxon>
        <taxon>Sphingobacteriaceae</taxon>
        <taxon>Pedobacter</taxon>
    </lineage>
</organism>
<dbReference type="AlphaFoldDB" id="A0A4U1CGK8"/>
<feature type="transmembrane region" description="Helical" evidence="1">
    <location>
        <begin position="66"/>
        <end position="90"/>
    </location>
</feature>
<evidence type="ECO:0000313" key="3">
    <source>
        <dbReference type="Proteomes" id="UP000307244"/>
    </source>
</evidence>
<keyword evidence="3" id="KW-1185">Reference proteome</keyword>
<dbReference type="Proteomes" id="UP000307244">
    <property type="component" value="Unassembled WGS sequence"/>
</dbReference>
<protein>
    <submittedName>
        <fullName evidence="2">Uncharacterized protein</fullName>
    </submittedName>
</protein>
<evidence type="ECO:0000256" key="1">
    <source>
        <dbReference type="SAM" id="Phobius"/>
    </source>
</evidence>
<reference evidence="2 3" key="1">
    <citation type="submission" date="2019-04" db="EMBL/GenBank/DDBJ databases">
        <title>Pedobacter sp. RP-3-15 sp. nov., isolated from Arctic soil.</title>
        <authorList>
            <person name="Dahal R.H."/>
            <person name="Kim D.-U."/>
        </authorList>
    </citation>
    <scope>NUCLEOTIDE SEQUENCE [LARGE SCALE GENOMIC DNA]</scope>
    <source>
        <strain evidence="2 3">RP-3-15</strain>
    </source>
</reference>
<feature type="transmembrane region" description="Helical" evidence="1">
    <location>
        <begin position="42"/>
        <end position="60"/>
    </location>
</feature>
<feature type="transmembrane region" description="Helical" evidence="1">
    <location>
        <begin position="144"/>
        <end position="160"/>
    </location>
</feature>